<feature type="region of interest" description="Disordered" evidence="1">
    <location>
        <begin position="350"/>
        <end position="393"/>
    </location>
</feature>
<sequence>MPVQAPFFDPTTGQMIIDPPLLSRPTNPLNDEAYDPAQTEAGSMPSTSESGSSRDTAAREIHDLKKNQYLIRKLFRTDQRCFLSGSTGFRVKATHLVSTPETAPPGTPKKVKKLVEKYLTRLGFNGKYPFKLDGRSNLLLLAVEFHHGLDAYGDIAFLPSLDFLRELFMALHAANGEWLLRAIETPDAKRNLDMNKAPFNIDGIVWNVVVLHPSAFPSSQGLRIMRPHARTLKHIGGPPPAPSTSEDWHTYQVHSIDGVNFVADTDVEPPSRLELKFESIRAPEDQLSLFAMILVAVAKIRDFVESFPTDTAPPRSIIATHKILELIVAEIFCQPDGFADDEDYKMLVSKFSEAENAEPTPKPIPEPFPEDRENRGTSDIALSPAPAPEPEAC</sequence>
<protein>
    <submittedName>
        <fullName evidence="2">Uncharacterized protein</fullName>
    </submittedName>
</protein>
<reference evidence="2" key="1">
    <citation type="submission" date="2020-05" db="EMBL/GenBank/DDBJ databases">
        <title>Mycena genomes resolve the evolution of fungal bioluminescence.</title>
        <authorList>
            <person name="Tsai I.J."/>
        </authorList>
    </citation>
    <scope>NUCLEOTIDE SEQUENCE</scope>
    <source>
        <strain evidence="2">160909Yilan</strain>
    </source>
</reference>
<organism evidence="2 3">
    <name type="scientific">Mycena sanguinolenta</name>
    <dbReference type="NCBI Taxonomy" id="230812"/>
    <lineage>
        <taxon>Eukaryota</taxon>
        <taxon>Fungi</taxon>
        <taxon>Dikarya</taxon>
        <taxon>Basidiomycota</taxon>
        <taxon>Agaricomycotina</taxon>
        <taxon>Agaricomycetes</taxon>
        <taxon>Agaricomycetidae</taxon>
        <taxon>Agaricales</taxon>
        <taxon>Marasmiineae</taxon>
        <taxon>Mycenaceae</taxon>
        <taxon>Mycena</taxon>
    </lineage>
</organism>
<keyword evidence="3" id="KW-1185">Reference proteome</keyword>
<dbReference type="OrthoDB" id="2984690at2759"/>
<evidence type="ECO:0000313" key="3">
    <source>
        <dbReference type="Proteomes" id="UP000623467"/>
    </source>
</evidence>
<gene>
    <name evidence="2" type="ORF">MSAN_01873000</name>
</gene>
<dbReference type="Proteomes" id="UP000623467">
    <property type="component" value="Unassembled WGS sequence"/>
</dbReference>
<proteinExistence type="predicted"/>
<evidence type="ECO:0000313" key="2">
    <source>
        <dbReference type="EMBL" id="KAF7346450.1"/>
    </source>
</evidence>
<dbReference type="EMBL" id="JACAZH010000019">
    <property type="protein sequence ID" value="KAF7346450.1"/>
    <property type="molecule type" value="Genomic_DNA"/>
</dbReference>
<accession>A0A8H7CQI1</accession>
<feature type="region of interest" description="Disordered" evidence="1">
    <location>
        <begin position="1"/>
        <end position="57"/>
    </location>
</feature>
<dbReference type="AlphaFoldDB" id="A0A8H7CQI1"/>
<evidence type="ECO:0000256" key="1">
    <source>
        <dbReference type="SAM" id="MobiDB-lite"/>
    </source>
</evidence>
<name>A0A8H7CQI1_9AGAR</name>
<comment type="caution">
    <text evidence="2">The sequence shown here is derived from an EMBL/GenBank/DDBJ whole genome shotgun (WGS) entry which is preliminary data.</text>
</comment>
<feature type="compositionally biased region" description="Low complexity" evidence="1">
    <location>
        <begin position="43"/>
        <end position="53"/>
    </location>
</feature>